<dbReference type="InterPro" id="IPR052709">
    <property type="entry name" value="Transposase-MT_Hybrid"/>
</dbReference>
<dbReference type="Pfam" id="PF01359">
    <property type="entry name" value="Transposase_1"/>
    <property type="match status" value="1"/>
</dbReference>
<sequence>MIAEPLNMSVGSVFTIKTEDLKKKKLCARFVPHTLTTEQKEHRIASSEDLIATVDEDPNFLKTIVTGDESWCLEYDPETKRQSSEWTSPGKGRPMKVRASKSKRKTMLLVFFDSRGIIHHEFLRQGSTVTGAFYKDVLHRLLKRMRRKTDENAKRCIKSKTDLEIIPKNHDPIEFKAWWENDDDIKKNRISKRTFNAGSSTNDFLKNDKSVCFLLCSPNTEINGTNPLNFKVQRNMEKEKVLTEVNVQEEPKIKNDSKGNIEISNNKTSPNEFQYNNIAGILYKTSNTKCIVSDSNLQSNSNKIHEKITVNDQVPVSPLLIDIKTYIETEQKKPQCYEERYLGHVTEKKSPNIEHSCINSKHNVSNKSETHCACHRCLNKFHLNSSKKIRENINFAFCSGFTTDSTRSSKRRLTEIKKHFEKEQDQSSHEQKMKHIYLQNSTTRKKYNVFKEKSTHKSSSLEKTCDGDAFIKIDCTNLKSPDCHFCSKKNLKGISKKLSPRLISCSKKSKKLYSAKTHKVKKLTERHGQNYIALTNNSFESSTTCDRGVLADSKNKFKLIRKNIAKNYLSHESDVHDQAEENYYLQSDSSSHLTKNLKEKDFSINNKTADKSDKLNNNSASESNEIEVKQKDHKNDICAENLHERPLKTPKGIDDNNRCKKEEMSSHKFSRTTENKKELKPLIDCLTVEENAKINTKEKLAKFNLGNAMTSTLYGTSNLSYKLTPETKLAENNLKYPTLANNYRNQKNEEQSNPDCTTFGNKVNCKEKLKNFNLGNLMTDTLYGHLNTFEKDQCNSPEKRNVLQSENHINSLNERNISKCTRSANIYGKAPQNISQKSDLTSLTETHQIIDNAKYITTNSENKSNSSFKTNIRYFSAPLDKSPIILYSMENCGSDNILRPFIVQRSVLAKVSPLDPQAFPIADQIPTTSYLESNPFYFRQLNNKDFLTDKHTQNVLTSNNLISTGNPFTVPTTYPFIPLHSSICTANICDNNQCLVLPTHEDSNNSSIKAVITKGQSTKLNDVQVPRPVQKCSQKKQNEHLNIHSKQNGNTVLLSSIKEEGKKISIASSSGKEMAQILYGKNSGK</sequence>
<protein>
    <submittedName>
        <fullName evidence="2">Histone-lysine N-methyltransferase SETMAR</fullName>
    </submittedName>
</protein>
<accession>A0A8X6TVQ4</accession>
<dbReference type="GO" id="GO:0003676">
    <property type="term" value="F:nucleic acid binding"/>
    <property type="evidence" value="ECO:0007669"/>
    <property type="project" value="InterPro"/>
</dbReference>
<gene>
    <name evidence="2" type="primary">SETMAR_215</name>
    <name evidence="2" type="ORF">NPIL_609971</name>
</gene>
<keyword evidence="3" id="KW-1185">Reference proteome</keyword>
<reference evidence="2" key="1">
    <citation type="submission" date="2020-08" db="EMBL/GenBank/DDBJ databases">
        <title>Multicomponent nature underlies the extraordinary mechanical properties of spider dragline silk.</title>
        <authorList>
            <person name="Kono N."/>
            <person name="Nakamura H."/>
            <person name="Mori M."/>
            <person name="Yoshida Y."/>
            <person name="Ohtoshi R."/>
            <person name="Malay A.D."/>
            <person name="Moran D.A.P."/>
            <person name="Tomita M."/>
            <person name="Numata K."/>
            <person name="Arakawa K."/>
        </authorList>
    </citation>
    <scope>NUCLEOTIDE SEQUENCE</scope>
</reference>
<organism evidence="2 3">
    <name type="scientific">Nephila pilipes</name>
    <name type="common">Giant wood spider</name>
    <name type="synonym">Nephila maculata</name>
    <dbReference type="NCBI Taxonomy" id="299642"/>
    <lineage>
        <taxon>Eukaryota</taxon>
        <taxon>Metazoa</taxon>
        <taxon>Ecdysozoa</taxon>
        <taxon>Arthropoda</taxon>
        <taxon>Chelicerata</taxon>
        <taxon>Arachnida</taxon>
        <taxon>Araneae</taxon>
        <taxon>Araneomorphae</taxon>
        <taxon>Entelegynae</taxon>
        <taxon>Araneoidea</taxon>
        <taxon>Nephilidae</taxon>
        <taxon>Nephila</taxon>
    </lineage>
</organism>
<dbReference type="EMBL" id="BMAW01114427">
    <property type="protein sequence ID" value="GFT61690.1"/>
    <property type="molecule type" value="Genomic_DNA"/>
</dbReference>
<name>A0A8X6TVQ4_NEPPI</name>
<evidence type="ECO:0000256" key="1">
    <source>
        <dbReference type="SAM" id="MobiDB-lite"/>
    </source>
</evidence>
<comment type="caution">
    <text evidence="2">The sequence shown here is derived from an EMBL/GenBank/DDBJ whole genome shotgun (WGS) entry which is preliminary data.</text>
</comment>
<dbReference type="OrthoDB" id="6430133at2759"/>
<evidence type="ECO:0000313" key="2">
    <source>
        <dbReference type="EMBL" id="GFT61690.1"/>
    </source>
</evidence>
<feature type="compositionally biased region" description="Basic and acidic residues" evidence="1">
    <location>
        <begin position="604"/>
        <end position="614"/>
    </location>
</feature>
<feature type="region of interest" description="Disordered" evidence="1">
    <location>
        <begin position="646"/>
        <end position="673"/>
    </location>
</feature>
<dbReference type="PANTHER" id="PTHR46060">
    <property type="entry name" value="MARINER MOS1 TRANSPOSASE-LIKE PROTEIN"/>
    <property type="match status" value="1"/>
</dbReference>
<dbReference type="Proteomes" id="UP000887013">
    <property type="component" value="Unassembled WGS sequence"/>
</dbReference>
<feature type="region of interest" description="Disordered" evidence="1">
    <location>
        <begin position="604"/>
        <end position="631"/>
    </location>
</feature>
<dbReference type="PANTHER" id="PTHR46060:SF1">
    <property type="entry name" value="MARINER MOS1 TRANSPOSASE-LIKE PROTEIN"/>
    <property type="match status" value="1"/>
</dbReference>
<dbReference type="Gene3D" id="3.30.420.10">
    <property type="entry name" value="Ribonuclease H-like superfamily/Ribonuclease H"/>
    <property type="match status" value="1"/>
</dbReference>
<dbReference type="InterPro" id="IPR001888">
    <property type="entry name" value="Transposase_1"/>
</dbReference>
<evidence type="ECO:0000313" key="3">
    <source>
        <dbReference type="Proteomes" id="UP000887013"/>
    </source>
</evidence>
<dbReference type="AlphaFoldDB" id="A0A8X6TVQ4"/>
<dbReference type="InterPro" id="IPR036397">
    <property type="entry name" value="RNaseH_sf"/>
</dbReference>
<proteinExistence type="predicted"/>